<evidence type="ECO:0000256" key="10">
    <source>
        <dbReference type="ARBA" id="ARBA00022676"/>
    </source>
</evidence>
<dbReference type="PIRSF" id="PIRSF002799">
    <property type="entry name" value="PBP_1b"/>
    <property type="match status" value="1"/>
</dbReference>
<comment type="subcellular location">
    <subcellularLocation>
        <location evidence="2">Cell membrane</location>
    </subcellularLocation>
</comment>
<dbReference type="InterPro" id="IPR050396">
    <property type="entry name" value="Glycosyltr_51/Transpeptidase"/>
</dbReference>
<comment type="similarity">
    <text evidence="4 23">In the C-terminal section; belongs to the transpeptidase family.</text>
</comment>
<evidence type="ECO:0000259" key="27">
    <source>
        <dbReference type="Pfam" id="PF00912"/>
    </source>
</evidence>
<keyword evidence="18 23" id="KW-0961">Cell wall biogenesis/degradation</keyword>
<evidence type="ECO:0000256" key="16">
    <source>
        <dbReference type="ARBA" id="ARBA00023251"/>
    </source>
</evidence>
<dbReference type="InterPro" id="IPR012338">
    <property type="entry name" value="Beta-lactam/transpept-like"/>
</dbReference>
<evidence type="ECO:0000259" key="28">
    <source>
        <dbReference type="Pfam" id="PF14814"/>
    </source>
</evidence>
<protein>
    <recommendedName>
        <fullName evidence="6 22">Penicillin-binding protein 1B</fullName>
        <shortName evidence="23">PBP-1b</shortName>
        <shortName evidence="23">PBP1b</shortName>
    </recommendedName>
    <alternativeName>
        <fullName evidence="19 23">Murein polymerase</fullName>
    </alternativeName>
</protein>
<keyword evidence="15" id="KW-0472">Membrane</keyword>
<dbReference type="OrthoDB" id="9766909at2"/>
<dbReference type="PANTHER" id="PTHR32282">
    <property type="entry name" value="BINDING PROTEIN TRANSPEPTIDASE, PUTATIVE-RELATED"/>
    <property type="match status" value="1"/>
</dbReference>
<dbReference type="InterPro" id="IPR028166">
    <property type="entry name" value="UB2H"/>
</dbReference>
<dbReference type="RefSeq" id="WP_106645914.1">
    <property type="nucleotide sequence ID" value="NZ_BMGO01000001.1"/>
</dbReference>
<dbReference type="GO" id="GO:0008360">
    <property type="term" value="P:regulation of cell shape"/>
    <property type="evidence" value="ECO:0007669"/>
    <property type="project" value="UniProtKB-UniRule"/>
</dbReference>
<evidence type="ECO:0000313" key="29">
    <source>
        <dbReference type="EMBL" id="AUD78004.1"/>
    </source>
</evidence>
<dbReference type="GO" id="GO:0008955">
    <property type="term" value="F:peptidoglycan glycosyltransferase activity"/>
    <property type="evidence" value="ECO:0007669"/>
    <property type="project" value="UniProtKB-UniRule"/>
</dbReference>
<evidence type="ECO:0000256" key="1">
    <source>
        <dbReference type="ARBA" id="ARBA00002624"/>
    </source>
</evidence>
<evidence type="ECO:0000256" key="25">
    <source>
        <dbReference type="SAM" id="MobiDB-lite"/>
    </source>
</evidence>
<comment type="function">
    <text evidence="1 23">Cell wall formation. Synthesis of cross-linked peptidoglycan from the lipid intermediates. The enzyme has a penicillin-insensitive transglycosylase N-terminal domain (formation of linear glycan strands) and a penicillin-sensitive transpeptidase C-terminal domain (cross-linking of the peptide subunits).</text>
</comment>
<keyword evidence="13 23" id="KW-0133">Cell shape</keyword>
<evidence type="ECO:0000259" key="26">
    <source>
        <dbReference type="Pfam" id="PF00905"/>
    </source>
</evidence>
<dbReference type="Gene3D" id="3.30.2060.10">
    <property type="entry name" value="Penicillin-binding protein 1b domain"/>
    <property type="match status" value="1"/>
</dbReference>
<dbReference type="InterPro" id="IPR023346">
    <property type="entry name" value="Lysozyme-like_dom_sf"/>
</dbReference>
<keyword evidence="17" id="KW-0511">Multifunctional enzyme</keyword>
<dbReference type="Pfam" id="PF14814">
    <property type="entry name" value="UB2H"/>
    <property type="match status" value="1"/>
</dbReference>
<keyword evidence="9" id="KW-0645">Protease</keyword>
<feature type="compositionally biased region" description="Basic residues" evidence="25">
    <location>
        <begin position="1"/>
        <end position="19"/>
    </location>
</feature>
<dbReference type="UniPathway" id="UPA00219"/>
<comment type="similarity">
    <text evidence="5 23">In the N-terminal section; belongs to the glycosyltransferase 51 family.</text>
</comment>
<evidence type="ECO:0000256" key="2">
    <source>
        <dbReference type="ARBA" id="ARBA00004236"/>
    </source>
</evidence>
<evidence type="ECO:0000256" key="7">
    <source>
        <dbReference type="ARBA" id="ARBA00022475"/>
    </source>
</evidence>
<feature type="domain" description="Penicillin-binding protein transpeptidase" evidence="26">
    <location>
        <begin position="442"/>
        <end position="711"/>
    </location>
</feature>
<evidence type="ECO:0000256" key="6">
    <source>
        <dbReference type="ARBA" id="ARBA00018637"/>
    </source>
</evidence>
<dbReference type="InterPro" id="IPR001264">
    <property type="entry name" value="Glyco_trans_51"/>
</dbReference>
<evidence type="ECO:0000256" key="14">
    <source>
        <dbReference type="ARBA" id="ARBA00022984"/>
    </source>
</evidence>
<dbReference type="PANTHER" id="PTHR32282:SF11">
    <property type="entry name" value="PENICILLIN-BINDING PROTEIN 1B"/>
    <property type="match status" value="1"/>
</dbReference>
<keyword evidence="8" id="KW-0121">Carboxypeptidase</keyword>
<evidence type="ECO:0000256" key="22">
    <source>
        <dbReference type="NCBIfam" id="TIGR02071"/>
    </source>
</evidence>
<feature type="domain" description="Bifunctional transglycosylase second" evidence="28">
    <location>
        <begin position="79"/>
        <end position="163"/>
    </location>
</feature>
<accession>A0A2K9AGC6</accession>
<evidence type="ECO:0000256" key="20">
    <source>
        <dbReference type="ARBA" id="ARBA00034000"/>
    </source>
</evidence>
<dbReference type="EMBL" id="CP025120">
    <property type="protein sequence ID" value="AUD78004.1"/>
    <property type="molecule type" value="Genomic_DNA"/>
</dbReference>
<evidence type="ECO:0000256" key="11">
    <source>
        <dbReference type="ARBA" id="ARBA00022679"/>
    </source>
</evidence>
<feature type="active site" description="Acyl-ester intermediate; for transpeptidase activity" evidence="24">
    <location>
        <position position="479"/>
    </location>
</feature>
<keyword evidence="12" id="KW-0378">Hydrolase</keyword>
<evidence type="ECO:0000256" key="12">
    <source>
        <dbReference type="ARBA" id="ARBA00022801"/>
    </source>
</evidence>
<evidence type="ECO:0000256" key="24">
    <source>
        <dbReference type="PIRSR" id="PIRSR002799-1"/>
    </source>
</evidence>
<comment type="catalytic activity">
    <reaction evidence="20">
        <text>Preferential cleavage: (Ac)2-L-Lys-D-Ala-|-D-Ala. Also transpeptidation of peptidyl-alanyl moieties that are N-acyl substituents of D-alanine.</text>
        <dbReference type="EC" id="3.4.16.4"/>
    </reaction>
</comment>
<dbReference type="NCBIfam" id="TIGR02071">
    <property type="entry name" value="PBP_1b"/>
    <property type="match status" value="1"/>
</dbReference>
<evidence type="ECO:0000256" key="13">
    <source>
        <dbReference type="ARBA" id="ARBA00022960"/>
    </source>
</evidence>
<dbReference type="InterPro" id="IPR036950">
    <property type="entry name" value="PBP_transglycosylase"/>
</dbReference>
<reference evidence="29 30" key="1">
    <citation type="submission" date="2017-12" db="EMBL/GenBank/DDBJ databases">
        <title>Kangiella profundi FT102 completed genome.</title>
        <authorList>
            <person name="Xu J."/>
            <person name="Wang J."/>
            <person name="Lu Y."/>
        </authorList>
    </citation>
    <scope>NUCLEOTIDE SEQUENCE [LARGE SCALE GENOMIC DNA]</scope>
    <source>
        <strain evidence="29 30">FT102</strain>
    </source>
</reference>
<evidence type="ECO:0000256" key="8">
    <source>
        <dbReference type="ARBA" id="ARBA00022645"/>
    </source>
</evidence>
<dbReference type="GO" id="GO:0008658">
    <property type="term" value="F:penicillin binding"/>
    <property type="evidence" value="ECO:0007669"/>
    <property type="project" value="UniProtKB-UniRule"/>
</dbReference>
<keyword evidence="30" id="KW-1185">Reference proteome</keyword>
<comment type="catalytic activity">
    <reaction evidence="21">
        <text>[GlcNAc-(1-&gt;4)-Mur2Ac(oyl-L-Ala-gamma-D-Glu-L-Lys-D-Ala-D-Ala)](n)-di-trans,octa-cis-undecaprenyl diphosphate + beta-D-GlcNAc-(1-&gt;4)-Mur2Ac(oyl-L-Ala-gamma-D-Glu-L-Lys-D-Ala-D-Ala)-di-trans,octa-cis-undecaprenyl diphosphate = [GlcNAc-(1-&gt;4)-Mur2Ac(oyl-L-Ala-gamma-D-Glu-L-Lys-D-Ala-D-Ala)](n+1)-di-trans,octa-cis-undecaprenyl diphosphate + di-trans,octa-cis-undecaprenyl diphosphate + H(+)</text>
        <dbReference type="Rhea" id="RHEA:23708"/>
        <dbReference type="Rhea" id="RHEA-COMP:9602"/>
        <dbReference type="Rhea" id="RHEA-COMP:9603"/>
        <dbReference type="ChEBI" id="CHEBI:15378"/>
        <dbReference type="ChEBI" id="CHEBI:58405"/>
        <dbReference type="ChEBI" id="CHEBI:60033"/>
        <dbReference type="ChEBI" id="CHEBI:78435"/>
        <dbReference type="EC" id="2.4.99.28"/>
    </reaction>
</comment>
<dbReference type="Pfam" id="PF00912">
    <property type="entry name" value="Transgly"/>
    <property type="match status" value="1"/>
</dbReference>
<keyword evidence="16" id="KW-0046">Antibiotic resistance</keyword>
<dbReference type="KEGG" id="kpd:CW740_01605"/>
<dbReference type="FunFam" id="1.10.3810.10:FF:000001">
    <property type="entry name" value="Penicillin-binding protein 1A"/>
    <property type="match status" value="1"/>
</dbReference>
<evidence type="ECO:0000256" key="17">
    <source>
        <dbReference type="ARBA" id="ARBA00023268"/>
    </source>
</evidence>
<evidence type="ECO:0000256" key="23">
    <source>
        <dbReference type="PIRNR" id="PIRNR002799"/>
    </source>
</evidence>
<dbReference type="SUPFAM" id="SSF53955">
    <property type="entry name" value="Lysozyme-like"/>
    <property type="match status" value="1"/>
</dbReference>
<dbReference type="Pfam" id="PF00905">
    <property type="entry name" value="Transpeptidase"/>
    <property type="match status" value="1"/>
</dbReference>
<evidence type="ECO:0000256" key="18">
    <source>
        <dbReference type="ARBA" id="ARBA00023316"/>
    </source>
</evidence>
<dbReference type="InterPro" id="IPR001460">
    <property type="entry name" value="PCN-bd_Tpept"/>
</dbReference>
<dbReference type="Proteomes" id="UP000232693">
    <property type="component" value="Chromosome"/>
</dbReference>
<dbReference type="GO" id="GO:0009274">
    <property type="term" value="C:peptidoglycan-based cell wall"/>
    <property type="evidence" value="ECO:0007669"/>
    <property type="project" value="UniProtKB-UniRule"/>
</dbReference>
<keyword evidence="7" id="KW-1003">Cell membrane</keyword>
<keyword evidence="11 23" id="KW-0808">Transferase</keyword>
<evidence type="ECO:0000313" key="30">
    <source>
        <dbReference type="Proteomes" id="UP000232693"/>
    </source>
</evidence>
<dbReference type="SUPFAM" id="SSF56601">
    <property type="entry name" value="beta-lactamase/transpeptidase-like"/>
    <property type="match status" value="1"/>
</dbReference>
<dbReference type="GO" id="GO:0009252">
    <property type="term" value="P:peptidoglycan biosynthetic process"/>
    <property type="evidence" value="ECO:0007669"/>
    <property type="project" value="UniProtKB-UniRule"/>
</dbReference>
<evidence type="ECO:0000256" key="9">
    <source>
        <dbReference type="ARBA" id="ARBA00022670"/>
    </source>
</evidence>
<keyword evidence="10 23" id="KW-0328">Glycosyltransferase</keyword>
<dbReference type="Gene3D" id="1.10.3810.10">
    <property type="entry name" value="Biosynthetic peptidoglycan transglycosylase-like"/>
    <property type="match status" value="1"/>
</dbReference>
<dbReference type="GO" id="GO:0006508">
    <property type="term" value="P:proteolysis"/>
    <property type="evidence" value="ECO:0007669"/>
    <property type="project" value="UniProtKB-KW"/>
</dbReference>
<evidence type="ECO:0000256" key="21">
    <source>
        <dbReference type="ARBA" id="ARBA00049902"/>
    </source>
</evidence>
<evidence type="ECO:0000256" key="5">
    <source>
        <dbReference type="ARBA" id="ARBA00007739"/>
    </source>
</evidence>
<organism evidence="29 30">
    <name type="scientific">Kangiella profundi</name>
    <dbReference type="NCBI Taxonomy" id="1561924"/>
    <lineage>
        <taxon>Bacteria</taxon>
        <taxon>Pseudomonadati</taxon>
        <taxon>Pseudomonadota</taxon>
        <taxon>Gammaproteobacteria</taxon>
        <taxon>Kangiellales</taxon>
        <taxon>Kangiellaceae</taxon>
        <taxon>Kangiella</taxon>
    </lineage>
</organism>
<feature type="active site" description="Proton donor; for transglycosylase activity" evidence="24">
    <location>
        <position position="199"/>
    </location>
</feature>
<sequence length="773" mass="87368">MAKKPVKKSAKSSKKKQSKQVKQTFWRKIPWKKVFWRGGLIFTALFIAFVIYCDMVIQRQFKDNRWQLPAKVYAQPLELMNGKALTPTRLEQELELLGYRKAVKATRAGDYEKYGDYYYIHVRPFTFWDETQASRQIAFSLRNGRVSQLKDHVLGEPLQMARLDPLLIGQIYPNRLEDRILVKLEQIPEHLIKALIITEDRDFYEHSGVSPKAIARALWHNVTSDGGTQGGSTLTQQLVKNYFLTNERSLWRKFREAVMSVLLEVHYEKDEILEAYFNEVYFGQDGPRAIHGVGLASRFFFDKDVENLTPAQSALLVAILKGPSVYDPRRHPENAMKRRNLVLELMHQSGTLTERELKQEKQTTLSLVRKPSIHLSNVPAFMDLVRRQLQDSYSEQELNSEGLNVFTTLDPVIQMYSEKTVEESIAQVEKQRQQEEGTLQAAAIISDSQSGHILAVIGDRKAGFAGYNRAIDARRQIGSVIKPFVMLAALEQNPDYNLSSNISDFPLSLEQRDGTMWEPQNFDRNFHGMVPLYRALSESYNVAMARLGQEVGIQRLADFVEKSGVEKEVRPLDALPLGVLELTPLELLQLYQSIASNGLRIKPSSIIAVTDNSGQLLERYPVTAERVASEINVYLVKAAMQLAVEEGTAKYLHRSNPFTSFAGKTGTTNDLKDSWFVGLSGEHLAVVWVGRDDNKDANITGSTAALPVFTDLFAGINTAPIDIGYHDNIEWKLVDYRSGLLATDECQNSVSVPYLRGTAPKATADCQPTLSQQ</sequence>
<keyword evidence="14 23" id="KW-0573">Peptidoglycan synthesis</keyword>
<dbReference type="GO" id="GO:0046677">
    <property type="term" value="P:response to antibiotic"/>
    <property type="evidence" value="ECO:0007669"/>
    <property type="project" value="UniProtKB-UniRule"/>
</dbReference>
<proteinExistence type="inferred from homology"/>
<feature type="domain" description="Glycosyl transferase family 51" evidence="27">
    <location>
        <begin position="175"/>
        <end position="346"/>
    </location>
</feature>
<dbReference type="Gene3D" id="3.40.710.10">
    <property type="entry name" value="DD-peptidase/beta-lactamase superfamily"/>
    <property type="match status" value="1"/>
</dbReference>
<evidence type="ECO:0000256" key="15">
    <source>
        <dbReference type="ARBA" id="ARBA00023136"/>
    </source>
</evidence>
<evidence type="ECO:0000256" key="19">
    <source>
        <dbReference type="ARBA" id="ARBA00032454"/>
    </source>
</evidence>
<evidence type="ECO:0000256" key="4">
    <source>
        <dbReference type="ARBA" id="ARBA00007090"/>
    </source>
</evidence>
<dbReference type="GO" id="GO:0071555">
    <property type="term" value="P:cell wall organization"/>
    <property type="evidence" value="ECO:0007669"/>
    <property type="project" value="UniProtKB-UniRule"/>
</dbReference>
<evidence type="ECO:0000256" key="3">
    <source>
        <dbReference type="ARBA" id="ARBA00004752"/>
    </source>
</evidence>
<gene>
    <name evidence="29" type="primary">mrcB</name>
    <name evidence="29" type="ORF">CW740_01605</name>
</gene>
<dbReference type="InterPro" id="IPR011813">
    <property type="entry name" value="PBP_1b"/>
</dbReference>
<dbReference type="GO" id="GO:0005886">
    <property type="term" value="C:plasma membrane"/>
    <property type="evidence" value="ECO:0007669"/>
    <property type="project" value="UniProtKB-SubCell"/>
</dbReference>
<dbReference type="AlphaFoldDB" id="A0A2K9AGC6"/>
<dbReference type="GO" id="GO:0009002">
    <property type="term" value="F:serine-type D-Ala-D-Ala carboxypeptidase activity"/>
    <property type="evidence" value="ECO:0007669"/>
    <property type="project" value="UniProtKB-EC"/>
</dbReference>
<name>A0A2K9AGC6_9GAMM</name>
<feature type="region of interest" description="Disordered" evidence="25">
    <location>
        <begin position="1"/>
        <end position="21"/>
    </location>
</feature>
<comment type="pathway">
    <text evidence="3 23">Cell wall biogenesis; peptidoglycan biosynthesis.</text>
</comment>
<dbReference type="GO" id="GO:0030288">
    <property type="term" value="C:outer membrane-bounded periplasmic space"/>
    <property type="evidence" value="ECO:0007669"/>
    <property type="project" value="TreeGrafter"/>
</dbReference>